<dbReference type="SUPFAM" id="SSF55194">
    <property type="entry name" value="Ribosome recycling factor, RRF"/>
    <property type="match status" value="1"/>
</dbReference>
<dbReference type="Proteomes" id="UP000230837">
    <property type="component" value="Unassembled WGS sequence"/>
</dbReference>
<comment type="caution">
    <text evidence="4">The sequence shown here is derived from an EMBL/GenBank/DDBJ whole genome shotgun (WGS) entry which is preliminary data.</text>
</comment>
<dbReference type="Gene3D" id="1.10.132.20">
    <property type="entry name" value="Ribosome-recycling factor"/>
    <property type="match status" value="1"/>
</dbReference>
<dbReference type="GO" id="GO:0043023">
    <property type="term" value="F:ribosomal large subunit binding"/>
    <property type="evidence" value="ECO:0007669"/>
    <property type="project" value="TreeGrafter"/>
</dbReference>
<proteinExistence type="inferred from homology"/>
<dbReference type="CDD" id="cd00520">
    <property type="entry name" value="RRF"/>
    <property type="match status" value="1"/>
</dbReference>
<dbReference type="PANTHER" id="PTHR20982">
    <property type="entry name" value="RIBOSOME RECYCLING FACTOR"/>
    <property type="match status" value="1"/>
</dbReference>
<dbReference type="GO" id="GO:0006412">
    <property type="term" value="P:translation"/>
    <property type="evidence" value="ECO:0007669"/>
    <property type="project" value="UniProtKB-KW"/>
</dbReference>
<name>A0A2M7IPP3_9BACT</name>
<evidence type="ECO:0000256" key="1">
    <source>
        <dbReference type="ARBA" id="ARBA00005912"/>
    </source>
</evidence>
<dbReference type="NCBIfam" id="TIGR00496">
    <property type="entry name" value="frr"/>
    <property type="match status" value="1"/>
</dbReference>
<keyword evidence="2" id="KW-0648">Protein biosynthesis</keyword>
<evidence type="ECO:0000256" key="2">
    <source>
        <dbReference type="ARBA" id="ARBA00022917"/>
    </source>
</evidence>
<reference evidence="5" key="1">
    <citation type="submission" date="2017-09" db="EMBL/GenBank/DDBJ databases">
        <title>Depth-based differentiation of microbial function through sediment-hosted aquifers and enrichment of novel symbionts in the deep terrestrial subsurface.</title>
        <authorList>
            <person name="Probst A.J."/>
            <person name="Ladd B."/>
            <person name="Jarett J.K."/>
            <person name="Geller-Mcgrath D.E."/>
            <person name="Sieber C.M.K."/>
            <person name="Emerson J.B."/>
            <person name="Anantharaman K."/>
            <person name="Thomas B.C."/>
            <person name="Malmstrom R."/>
            <person name="Stieglmeier M."/>
            <person name="Klingl A."/>
            <person name="Woyke T."/>
            <person name="Ryan C.M."/>
            <person name="Banfield J.F."/>
        </authorList>
    </citation>
    <scope>NUCLEOTIDE SEQUENCE [LARGE SCALE GENOMIC DNA]</scope>
</reference>
<dbReference type="AlphaFoldDB" id="A0A2M7IPP3"/>
<dbReference type="PANTHER" id="PTHR20982:SF3">
    <property type="entry name" value="MITOCHONDRIAL RIBOSOME RECYCLING FACTOR PSEUDO 1"/>
    <property type="match status" value="1"/>
</dbReference>
<accession>A0A2M7IPP3</accession>
<evidence type="ECO:0000313" key="4">
    <source>
        <dbReference type="EMBL" id="PIW97277.1"/>
    </source>
</evidence>
<dbReference type="InterPro" id="IPR002661">
    <property type="entry name" value="Ribosome_recyc_fac"/>
</dbReference>
<dbReference type="FunFam" id="3.30.1360.40:FF:000001">
    <property type="entry name" value="Ribosome-recycling factor"/>
    <property type="match status" value="1"/>
</dbReference>
<evidence type="ECO:0000313" key="5">
    <source>
        <dbReference type="Proteomes" id="UP000230837"/>
    </source>
</evidence>
<sequence>MDEVFKQKLKEATDWLQKEFTGIRTGQATPALLDCIKVESYGTFMPIVQIGSVGIEDARTIRIAPWDLSQVPAIERAIREADLGVSVSSDSMGLRVIFPELTSERRVQLIKLAKSKLEDARVTVRAMRDEIIKEIEAKRKTNEISEDDKFFLKDKVQKAVDNSNRNLELLFTQKEAEISL</sequence>
<evidence type="ECO:0000259" key="3">
    <source>
        <dbReference type="Pfam" id="PF01765"/>
    </source>
</evidence>
<protein>
    <submittedName>
        <fullName evidence="4">Ribosome recycling factor</fullName>
    </submittedName>
</protein>
<organism evidence="4 5">
    <name type="scientific">Candidatus Kaiserbacteria bacterium CG_4_8_14_3_um_filter_38_9</name>
    <dbReference type="NCBI Taxonomy" id="1974599"/>
    <lineage>
        <taxon>Bacteria</taxon>
        <taxon>Candidatus Kaiseribacteriota</taxon>
    </lineage>
</organism>
<dbReference type="InterPro" id="IPR036191">
    <property type="entry name" value="RRF_sf"/>
</dbReference>
<comment type="similarity">
    <text evidence="1">Belongs to the RRF family.</text>
</comment>
<dbReference type="Gene3D" id="3.30.1360.40">
    <property type="match status" value="1"/>
</dbReference>
<feature type="domain" description="Ribosome recycling factor" evidence="3">
    <location>
        <begin position="16"/>
        <end position="178"/>
    </location>
</feature>
<gene>
    <name evidence="4" type="ORF">COZ82_00430</name>
</gene>
<dbReference type="EMBL" id="PFHR01000028">
    <property type="protein sequence ID" value="PIW97277.1"/>
    <property type="molecule type" value="Genomic_DNA"/>
</dbReference>
<dbReference type="InterPro" id="IPR023584">
    <property type="entry name" value="Ribosome_recyc_fac_dom"/>
</dbReference>
<dbReference type="Pfam" id="PF01765">
    <property type="entry name" value="RRF"/>
    <property type="match status" value="1"/>
</dbReference>